<evidence type="ECO:0000256" key="1">
    <source>
        <dbReference type="ARBA" id="ARBA00004496"/>
    </source>
</evidence>
<dbReference type="EMBL" id="PZKC01000014">
    <property type="protein sequence ID" value="PTD95285.1"/>
    <property type="molecule type" value="Genomic_DNA"/>
</dbReference>
<dbReference type="GO" id="GO:0009288">
    <property type="term" value="C:bacterial-type flagellum"/>
    <property type="evidence" value="ECO:0007669"/>
    <property type="project" value="InterPro"/>
</dbReference>
<keyword evidence="8" id="KW-0904">Protein phosphatase</keyword>
<dbReference type="SUPFAM" id="SSF75708">
    <property type="entry name" value="Chemotaxis phosphatase CheZ"/>
    <property type="match status" value="1"/>
</dbReference>
<dbReference type="InterPro" id="IPR050992">
    <property type="entry name" value="CheZ_family_phosphatases"/>
</dbReference>
<organism evidence="10 11">
    <name type="scientific">Pseudothauera lacus</name>
    <dbReference type="NCBI Taxonomy" id="2136175"/>
    <lineage>
        <taxon>Bacteria</taxon>
        <taxon>Pseudomonadati</taxon>
        <taxon>Pseudomonadota</taxon>
        <taxon>Betaproteobacteria</taxon>
        <taxon>Rhodocyclales</taxon>
        <taxon>Zoogloeaceae</taxon>
        <taxon>Pseudothauera</taxon>
    </lineage>
</organism>
<dbReference type="GO" id="GO:0050920">
    <property type="term" value="P:regulation of chemotaxis"/>
    <property type="evidence" value="ECO:0007669"/>
    <property type="project" value="InterPro"/>
</dbReference>
<dbReference type="GO" id="GO:0006935">
    <property type="term" value="P:chemotaxis"/>
    <property type="evidence" value="ECO:0007669"/>
    <property type="project" value="UniProtKB-KW"/>
</dbReference>
<keyword evidence="4" id="KW-0963">Cytoplasm</keyword>
<dbReference type="PANTHER" id="PTHR43693">
    <property type="entry name" value="PROTEIN PHOSPHATASE CHEZ"/>
    <property type="match status" value="1"/>
</dbReference>
<evidence type="ECO:0000256" key="5">
    <source>
        <dbReference type="ARBA" id="ARBA00022500"/>
    </source>
</evidence>
<proteinExistence type="inferred from homology"/>
<sequence>MAKKLKFDEAGDSDDLQALFDSIATPPAATRLEVVEPVAAAAKAPAAAADGDNDDLQALFDSVADQFSEPAAAAPAPAAPAAPARAAAAPQAEVAKGEPDYDAVFQRIGQMTRQVHNTLRELGYDEALQEAASAIPDARQRLNYIAQLTEQAASRVLNATDIARPIQDKVESDAVALEKRWNQLFANQLGVDDFKVLATDTRKFLGSVGQSSRATNAQLLEIMMAQDFQDLTGQVIKRVIDLAQALETQLLQVLIEVTPSDRIPEKHTGLMNGPVISAEGRDDVVTSQEQVDDLLESLGF</sequence>
<comment type="subcellular location">
    <subcellularLocation>
        <location evidence="1">Cytoplasm</location>
    </subcellularLocation>
</comment>
<keyword evidence="6" id="KW-0283">Flagellar rotation</keyword>
<dbReference type="GO" id="GO:0097588">
    <property type="term" value="P:archaeal or bacterial-type flagellum-dependent cell motility"/>
    <property type="evidence" value="ECO:0007669"/>
    <property type="project" value="UniProtKB-KW"/>
</dbReference>
<evidence type="ECO:0000313" key="10">
    <source>
        <dbReference type="EMBL" id="PTD95285.1"/>
    </source>
</evidence>
<dbReference type="OrthoDB" id="9773007at2"/>
<dbReference type="PANTHER" id="PTHR43693:SF1">
    <property type="entry name" value="PROTEIN PHOSPHATASE CHEZ"/>
    <property type="match status" value="1"/>
</dbReference>
<gene>
    <name evidence="10" type="ORF">C8261_14785</name>
</gene>
<dbReference type="InterPro" id="IPR007439">
    <property type="entry name" value="Chemotax_Pase_CheZ"/>
</dbReference>
<evidence type="ECO:0000313" key="11">
    <source>
        <dbReference type="Proteomes" id="UP000241193"/>
    </source>
</evidence>
<comment type="similarity">
    <text evidence="2">Belongs to the CheZ family.</text>
</comment>
<dbReference type="NCBIfam" id="NF008368">
    <property type="entry name" value="PRK11166.1"/>
    <property type="match status" value="1"/>
</dbReference>
<dbReference type="Proteomes" id="UP000241193">
    <property type="component" value="Unassembled WGS sequence"/>
</dbReference>
<dbReference type="GO" id="GO:0004721">
    <property type="term" value="F:phosphoprotein phosphatase activity"/>
    <property type="evidence" value="ECO:0007669"/>
    <property type="project" value="UniProtKB-KW"/>
</dbReference>
<evidence type="ECO:0000256" key="9">
    <source>
        <dbReference type="ARBA" id="ARBA00029599"/>
    </source>
</evidence>
<keyword evidence="11" id="KW-1185">Reference proteome</keyword>
<dbReference type="GO" id="GO:0005737">
    <property type="term" value="C:cytoplasm"/>
    <property type="evidence" value="ECO:0007669"/>
    <property type="project" value="UniProtKB-SubCell"/>
</dbReference>
<keyword evidence="5" id="KW-0145">Chemotaxis</keyword>
<dbReference type="RefSeq" id="WP_107494502.1">
    <property type="nucleotide sequence ID" value="NZ_PZKC01000014.1"/>
</dbReference>
<dbReference type="Pfam" id="PF04344">
    <property type="entry name" value="CheZ"/>
    <property type="match status" value="1"/>
</dbReference>
<reference evidence="10 11" key="2">
    <citation type="submission" date="2018-04" db="EMBL/GenBank/DDBJ databases">
        <title>Thauera lacus sp. nov., isolated from an saline lake in Inner Mongolia, China.</title>
        <authorList>
            <person name="Liang Q.-Y."/>
        </authorList>
    </citation>
    <scope>NUCLEOTIDE SEQUENCE [LARGE SCALE GENOMIC DNA]</scope>
    <source>
        <strain evidence="10 11">D20</strain>
    </source>
</reference>
<reference evidence="10 11" key="1">
    <citation type="submission" date="2018-03" db="EMBL/GenBank/DDBJ databases">
        <authorList>
            <person name="Keele B.F."/>
        </authorList>
    </citation>
    <scope>NUCLEOTIDE SEQUENCE [LARGE SCALE GENOMIC DNA]</scope>
    <source>
        <strain evidence="10 11">D20</strain>
    </source>
</reference>
<evidence type="ECO:0000256" key="4">
    <source>
        <dbReference type="ARBA" id="ARBA00022490"/>
    </source>
</evidence>
<evidence type="ECO:0000256" key="6">
    <source>
        <dbReference type="ARBA" id="ARBA00022779"/>
    </source>
</evidence>
<accession>A0A2T4IBY3</accession>
<comment type="caution">
    <text evidence="10">The sequence shown here is derived from an EMBL/GenBank/DDBJ whole genome shotgun (WGS) entry which is preliminary data.</text>
</comment>
<keyword evidence="7" id="KW-0378">Hydrolase</keyword>
<dbReference type="Gene3D" id="1.10.287.500">
    <property type="entry name" value="Helix hairpin bin"/>
    <property type="match status" value="1"/>
</dbReference>
<protein>
    <recommendedName>
        <fullName evidence="3">Protein phosphatase CheZ</fullName>
    </recommendedName>
    <alternativeName>
        <fullName evidence="9">Chemotaxis protein CheZ</fullName>
    </alternativeName>
</protein>
<evidence type="ECO:0000256" key="3">
    <source>
        <dbReference type="ARBA" id="ARBA00018484"/>
    </source>
</evidence>
<evidence type="ECO:0000256" key="2">
    <source>
        <dbReference type="ARBA" id="ARBA00005908"/>
    </source>
</evidence>
<evidence type="ECO:0000256" key="7">
    <source>
        <dbReference type="ARBA" id="ARBA00022801"/>
    </source>
</evidence>
<name>A0A2T4IBY3_9RHOO</name>
<dbReference type="AlphaFoldDB" id="A0A2T4IBY3"/>
<evidence type="ECO:0000256" key="8">
    <source>
        <dbReference type="ARBA" id="ARBA00022912"/>
    </source>
</evidence>